<dbReference type="SUPFAM" id="SSF56349">
    <property type="entry name" value="DNA breaking-rejoining enzymes"/>
    <property type="match status" value="1"/>
</dbReference>
<proteinExistence type="predicted"/>
<dbReference type="InterPro" id="IPR011010">
    <property type="entry name" value="DNA_brk_join_enz"/>
</dbReference>
<evidence type="ECO:0000313" key="3">
    <source>
        <dbReference type="EMBL" id="MFC5973976.1"/>
    </source>
</evidence>
<dbReference type="AlphaFoldDB" id="A0ABD5RTP9"/>
<dbReference type="InterPro" id="IPR013762">
    <property type="entry name" value="Integrase-like_cat_sf"/>
</dbReference>
<dbReference type="Gene3D" id="1.10.443.10">
    <property type="entry name" value="Intergrase catalytic core"/>
    <property type="match status" value="1"/>
</dbReference>
<protein>
    <submittedName>
        <fullName evidence="3">Tyrosine-type recombinase/integrase</fullName>
    </submittedName>
</protein>
<evidence type="ECO:0000313" key="4">
    <source>
        <dbReference type="Proteomes" id="UP001596099"/>
    </source>
</evidence>
<comment type="caution">
    <text evidence="3">The sequence shown here is derived from an EMBL/GenBank/DDBJ whole genome shotgun (WGS) entry which is preliminary data.</text>
</comment>
<name>A0ABD5RTP9_9EURY</name>
<keyword evidence="4" id="KW-1185">Reference proteome</keyword>
<dbReference type="PROSITE" id="PS51898">
    <property type="entry name" value="TYR_RECOMBINASE"/>
    <property type="match status" value="1"/>
</dbReference>
<organism evidence="3 4">
    <name type="scientific">Halomarina salina</name>
    <dbReference type="NCBI Taxonomy" id="1872699"/>
    <lineage>
        <taxon>Archaea</taxon>
        <taxon>Methanobacteriati</taxon>
        <taxon>Methanobacteriota</taxon>
        <taxon>Stenosarchaea group</taxon>
        <taxon>Halobacteria</taxon>
        <taxon>Halobacteriales</taxon>
        <taxon>Natronomonadaceae</taxon>
        <taxon>Halomarina</taxon>
    </lineage>
</organism>
<reference evidence="3 4" key="1">
    <citation type="journal article" date="2019" name="Int. J. Syst. Evol. Microbiol.">
        <title>The Global Catalogue of Microorganisms (GCM) 10K type strain sequencing project: providing services to taxonomists for standard genome sequencing and annotation.</title>
        <authorList>
            <consortium name="The Broad Institute Genomics Platform"/>
            <consortium name="The Broad Institute Genome Sequencing Center for Infectious Disease"/>
            <person name="Wu L."/>
            <person name="Ma J."/>
        </authorList>
    </citation>
    <scope>NUCLEOTIDE SEQUENCE [LARGE SCALE GENOMIC DNA]</scope>
    <source>
        <strain evidence="3 4">CGMCC 1.12543</strain>
    </source>
</reference>
<dbReference type="EMBL" id="JBHSQH010000009">
    <property type="protein sequence ID" value="MFC5973976.1"/>
    <property type="molecule type" value="Genomic_DNA"/>
</dbReference>
<dbReference type="InterPro" id="IPR002104">
    <property type="entry name" value="Integrase_catalytic"/>
</dbReference>
<gene>
    <name evidence="3" type="ORF">ACFPYI_21865</name>
</gene>
<feature type="domain" description="Tyr recombinase" evidence="2">
    <location>
        <begin position="228"/>
        <end position="420"/>
    </location>
</feature>
<dbReference type="RefSeq" id="WP_247421007.1">
    <property type="nucleotide sequence ID" value="NZ_JALLGW010000004.1"/>
</dbReference>
<accession>A0ABD5RTP9</accession>
<evidence type="ECO:0000256" key="1">
    <source>
        <dbReference type="ARBA" id="ARBA00023172"/>
    </source>
</evidence>
<evidence type="ECO:0000259" key="2">
    <source>
        <dbReference type="PROSITE" id="PS51898"/>
    </source>
</evidence>
<dbReference type="GO" id="GO:0006310">
    <property type="term" value="P:DNA recombination"/>
    <property type="evidence" value="ECO:0007669"/>
    <property type="project" value="UniProtKB-KW"/>
</dbReference>
<keyword evidence="1" id="KW-0233">DNA recombination</keyword>
<dbReference type="Proteomes" id="UP001596099">
    <property type="component" value="Unassembled WGS sequence"/>
</dbReference>
<sequence length="431" mass="49053">MSRSDGESGTDSTTTLSFDDVRWTTCDLEDFVNLYWKRVAPQLAAEGTDPESERPPYQWFRDHDARSFLAALRRHHDLSFGTFWTEHLVDQAETGYEWATTDEPTIDALERFLDRRRARYGLATSSVDTVRTRLNLYVRAYHEANETGDLLTPVQRDGSAPAYEAVDACYAAFDWLNEEAPRTYSARTLQRVRRVVDAWYQHLVGRRLAALNPASGLYDEFKWESQGSSTPALSADQVRQLMQATTTTAERLLVVALAGWGLRANEVAALHGSQFQQPENDSEVPYITFESRKNGPGEVSVLYGLDVFDVRLDELTADETWTGYLFPSPQGHSPHITRDTVRNRFQRLAVRAGLPDRIEGERPSPQLCRRFWYETYTAVLEGVLDGVEEIAAEQGSSDPEVVMQNYLSDSRSRHLRREFMRDQLAAAFDTD</sequence>